<dbReference type="Proteomes" id="UP000790347">
    <property type="component" value="Unassembled WGS sequence"/>
</dbReference>
<feature type="compositionally biased region" description="Polar residues" evidence="1">
    <location>
        <begin position="8"/>
        <end position="20"/>
    </location>
</feature>
<reference evidence="2" key="1">
    <citation type="submission" date="2013-05" db="EMBL/GenBank/DDBJ databases">
        <authorList>
            <person name="Yim A.K.Y."/>
            <person name="Chan T.F."/>
            <person name="Ji K.M."/>
            <person name="Liu X.Y."/>
            <person name="Zhou J.W."/>
            <person name="Li R.Q."/>
            <person name="Yang K.Y."/>
            <person name="Li J."/>
            <person name="Li M."/>
            <person name="Law P.T.W."/>
            <person name="Wu Y.L."/>
            <person name="Cai Z.L."/>
            <person name="Qin H."/>
            <person name="Bao Y."/>
            <person name="Leung R.K.K."/>
            <person name="Ng P.K.S."/>
            <person name="Zou J."/>
            <person name="Zhong X.J."/>
            <person name="Ran P.X."/>
            <person name="Zhong N.S."/>
            <person name="Liu Z.G."/>
            <person name="Tsui S.K.W."/>
        </authorList>
    </citation>
    <scope>NUCLEOTIDE SEQUENCE</scope>
    <source>
        <strain evidence="2">Derf</strain>
        <tissue evidence="2">Whole organism</tissue>
    </source>
</reference>
<protein>
    <submittedName>
        <fullName evidence="2">Uncharacterized protein</fullName>
    </submittedName>
</protein>
<dbReference type="AlphaFoldDB" id="A0A922HU20"/>
<reference evidence="2" key="2">
    <citation type="journal article" date="2022" name="Res Sq">
        <title>Comparative Genomics Reveals Insights into the Divergent Evolution of Astigmatic Mites and Household Pest Adaptations.</title>
        <authorList>
            <person name="Xiong Q."/>
            <person name="Wan A.T.-Y."/>
            <person name="Liu X.-Y."/>
            <person name="Fung C.S.-H."/>
            <person name="Xiao X."/>
            <person name="Malainual N."/>
            <person name="Hou J."/>
            <person name="Wang L."/>
            <person name="Wang M."/>
            <person name="Yang K."/>
            <person name="Cui Y."/>
            <person name="Leung E."/>
            <person name="Nong W."/>
            <person name="Shin S.-K."/>
            <person name="Au S."/>
            <person name="Jeong K.Y."/>
            <person name="Chew F.T."/>
            <person name="Hui J."/>
            <person name="Leung T.F."/>
            <person name="Tungtrongchitr A."/>
            <person name="Zhong N."/>
            <person name="Liu Z."/>
            <person name="Tsui S."/>
        </authorList>
    </citation>
    <scope>NUCLEOTIDE SEQUENCE</scope>
    <source>
        <strain evidence="2">Derf</strain>
        <tissue evidence="2">Whole organism</tissue>
    </source>
</reference>
<name>A0A922HU20_DERFA</name>
<gene>
    <name evidence="2" type="ORF">DERF_010974</name>
</gene>
<comment type="caution">
    <text evidence="2">The sequence shown here is derived from an EMBL/GenBank/DDBJ whole genome shotgun (WGS) entry which is preliminary data.</text>
</comment>
<feature type="non-terminal residue" evidence="2">
    <location>
        <position position="1"/>
    </location>
</feature>
<organism evidence="2 3">
    <name type="scientific">Dermatophagoides farinae</name>
    <name type="common">American house dust mite</name>
    <dbReference type="NCBI Taxonomy" id="6954"/>
    <lineage>
        <taxon>Eukaryota</taxon>
        <taxon>Metazoa</taxon>
        <taxon>Ecdysozoa</taxon>
        <taxon>Arthropoda</taxon>
        <taxon>Chelicerata</taxon>
        <taxon>Arachnida</taxon>
        <taxon>Acari</taxon>
        <taxon>Acariformes</taxon>
        <taxon>Sarcoptiformes</taxon>
        <taxon>Astigmata</taxon>
        <taxon>Psoroptidia</taxon>
        <taxon>Analgoidea</taxon>
        <taxon>Pyroglyphidae</taxon>
        <taxon>Dermatophagoidinae</taxon>
        <taxon>Dermatophagoides</taxon>
    </lineage>
</organism>
<evidence type="ECO:0000256" key="1">
    <source>
        <dbReference type="SAM" id="MobiDB-lite"/>
    </source>
</evidence>
<evidence type="ECO:0000313" key="3">
    <source>
        <dbReference type="Proteomes" id="UP000790347"/>
    </source>
</evidence>
<evidence type="ECO:0000313" key="2">
    <source>
        <dbReference type="EMBL" id="KAH9506232.1"/>
    </source>
</evidence>
<keyword evidence="3" id="KW-1185">Reference proteome</keyword>
<proteinExistence type="predicted"/>
<feature type="region of interest" description="Disordered" evidence="1">
    <location>
        <begin position="1"/>
        <end position="30"/>
    </location>
</feature>
<accession>A0A922HU20</accession>
<sequence>SHGVRQPATKSPSLISQAASTAEKPQIDNTVRTTSGILGSEWYQYTSTSDAREVLRGGAPGGSEMACEGHQCTRRAIHILRVTPLSSMNTTSQLVANALPAAHRRRASIRRRF</sequence>
<dbReference type="EMBL" id="ASGP02000005">
    <property type="protein sequence ID" value="KAH9506232.1"/>
    <property type="molecule type" value="Genomic_DNA"/>
</dbReference>